<keyword evidence="5 10" id="KW-0808">Transferase</keyword>
<evidence type="ECO:0000256" key="4">
    <source>
        <dbReference type="ARBA" id="ARBA00022519"/>
    </source>
</evidence>
<dbReference type="GO" id="GO:0008412">
    <property type="term" value="F:4-hydroxybenzoate polyprenyltransferase activity"/>
    <property type="evidence" value="ECO:0007669"/>
    <property type="project" value="UniProtKB-EC"/>
</dbReference>
<evidence type="ECO:0000256" key="3">
    <source>
        <dbReference type="ARBA" id="ARBA00005985"/>
    </source>
</evidence>
<evidence type="ECO:0000256" key="6">
    <source>
        <dbReference type="ARBA" id="ARBA00022688"/>
    </source>
</evidence>
<comment type="subcellular location">
    <subcellularLocation>
        <location evidence="10">Cell inner membrane</location>
        <topology evidence="10">Multi-pass membrane protein</topology>
    </subcellularLocation>
    <subcellularLocation>
        <location evidence="2">Membrane</location>
        <topology evidence="2">Multi-pass membrane protein</topology>
    </subcellularLocation>
</comment>
<evidence type="ECO:0000256" key="7">
    <source>
        <dbReference type="ARBA" id="ARBA00022692"/>
    </source>
</evidence>
<accession>A0ABS6SGV2</accession>
<keyword evidence="6 10" id="KW-0831">Ubiquinone biosynthesis</keyword>
<feature type="transmembrane region" description="Helical" evidence="10">
    <location>
        <begin position="223"/>
        <end position="246"/>
    </location>
</feature>
<keyword evidence="13" id="KW-1185">Reference proteome</keyword>
<evidence type="ECO:0000256" key="10">
    <source>
        <dbReference type="HAMAP-Rule" id="MF_01635"/>
    </source>
</evidence>
<keyword evidence="8 10" id="KW-1133">Transmembrane helix</keyword>
<dbReference type="RefSeq" id="WP_218446476.1">
    <property type="nucleotide sequence ID" value="NZ_JAGSPA010000004.1"/>
</dbReference>
<feature type="transmembrane region" description="Helical" evidence="10">
    <location>
        <begin position="128"/>
        <end position="147"/>
    </location>
</feature>
<dbReference type="InterPro" id="IPR030470">
    <property type="entry name" value="UbiA_prenylTrfase_CS"/>
</dbReference>
<protein>
    <recommendedName>
        <fullName evidence="10 11">4-hydroxybenzoate octaprenyltransferase</fullName>
        <ecNumber evidence="10 11">2.5.1.39</ecNumber>
    </recommendedName>
    <alternativeName>
        <fullName evidence="10">4-HB polyprenyltransferase</fullName>
    </alternativeName>
</protein>
<evidence type="ECO:0000313" key="12">
    <source>
        <dbReference type="EMBL" id="MBV7257637.1"/>
    </source>
</evidence>
<organism evidence="12 13">
    <name type="scientific">Pacificimonas pallii</name>
    <dbReference type="NCBI Taxonomy" id="2827236"/>
    <lineage>
        <taxon>Bacteria</taxon>
        <taxon>Pseudomonadati</taxon>
        <taxon>Pseudomonadota</taxon>
        <taxon>Alphaproteobacteria</taxon>
        <taxon>Sphingomonadales</taxon>
        <taxon>Sphingosinicellaceae</taxon>
        <taxon>Pacificimonas</taxon>
    </lineage>
</organism>
<evidence type="ECO:0000256" key="2">
    <source>
        <dbReference type="ARBA" id="ARBA00004141"/>
    </source>
</evidence>
<comment type="cofactor">
    <cofactor evidence="1 10">
        <name>Mg(2+)</name>
        <dbReference type="ChEBI" id="CHEBI:18420"/>
    </cofactor>
</comment>
<evidence type="ECO:0000256" key="1">
    <source>
        <dbReference type="ARBA" id="ARBA00001946"/>
    </source>
</evidence>
<evidence type="ECO:0000313" key="13">
    <source>
        <dbReference type="Proteomes" id="UP000722336"/>
    </source>
</evidence>
<evidence type="ECO:0000256" key="9">
    <source>
        <dbReference type="ARBA" id="ARBA00023136"/>
    </source>
</evidence>
<dbReference type="PROSITE" id="PS00943">
    <property type="entry name" value="UBIA"/>
    <property type="match status" value="1"/>
</dbReference>
<feature type="transmembrane region" description="Helical" evidence="10">
    <location>
        <begin position="59"/>
        <end position="82"/>
    </location>
</feature>
<comment type="caution">
    <text evidence="12">The sequence shown here is derived from an EMBL/GenBank/DDBJ whole genome shotgun (WGS) entry which is preliminary data.</text>
</comment>
<name>A0ABS6SGV2_9SPHN</name>
<dbReference type="EMBL" id="JAGSPA010000004">
    <property type="protein sequence ID" value="MBV7257637.1"/>
    <property type="molecule type" value="Genomic_DNA"/>
</dbReference>
<comment type="function">
    <text evidence="10">Catalyzes the prenylation of para-hydroxybenzoate (PHB) with an all-trans polyprenyl group. Mediates the second step in the final reaction sequence of ubiquinone-8 (UQ-8) biosynthesis, which is the condensation of the polyisoprenoid side chain with PHB, generating the first membrane-bound Q intermediate 3-octaprenyl-4-hydroxybenzoate.</text>
</comment>
<sequence length="300" mass="32616">MSEAVTPDAKRRSIVGLLPAGWRPWARLARLDRPIGTWLLFWPCAWGVFLAGAPLRDAYLIPLFLVGALAMRSAGCVYNDIVDRNLDAKVERTRSRPLASGAISLRGAWIFLAALCLIGLLVLIQLNLFAALVAMGSLVLVAAYPFMKRITWWPQAWLGLTFNWGALVGYAAATGTLSWGAVFLYLAGVFWTLGYDTIYALQDVEDDALAGIKSSARALGARANIWIALFYGASYICALIAIILAIDPWTQGWLAVVFAGHLMWQVQDLDIHDPRQALGRFRSNSVAGALLAAGILIAGL</sequence>
<dbReference type="InterPro" id="IPR039653">
    <property type="entry name" value="Prenyltransferase"/>
</dbReference>
<dbReference type="PANTHER" id="PTHR11048">
    <property type="entry name" value="PRENYLTRANSFERASES"/>
    <property type="match status" value="1"/>
</dbReference>
<dbReference type="Proteomes" id="UP000722336">
    <property type="component" value="Unassembled WGS sequence"/>
</dbReference>
<keyword evidence="4 10" id="KW-0997">Cell inner membrane</keyword>
<keyword evidence="10" id="KW-1003">Cell membrane</keyword>
<dbReference type="EC" id="2.5.1.39" evidence="10 11"/>
<dbReference type="CDD" id="cd13959">
    <property type="entry name" value="PT_UbiA_COQ2"/>
    <property type="match status" value="1"/>
</dbReference>
<dbReference type="InterPro" id="IPR006370">
    <property type="entry name" value="HB_polyprenyltransferase-like"/>
</dbReference>
<dbReference type="Pfam" id="PF01040">
    <property type="entry name" value="UbiA"/>
    <property type="match status" value="1"/>
</dbReference>
<keyword evidence="7 10" id="KW-0812">Transmembrane</keyword>
<comment type="pathway">
    <text evidence="10">Cofactor biosynthesis; ubiquinone biosynthesis.</text>
</comment>
<keyword evidence="10" id="KW-0460">Magnesium</keyword>
<comment type="similarity">
    <text evidence="3 10">Belongs to the UbiA prenyltransferase family.</text>
</comment>
<proteinExistence type="inferred from homology"/>
<dbReference type="InterPro" id="IPR000537">
    <property type="entry name" value="UbiA_prenyltransferase"/>
</dbReference>
<gene>
    <name evidence="10" type="primary">ubiA</name>
    <name evidence="12" type="ORF">KCG44_12665</name>
</gene>
<evidence type="ECO:0000256" key="5">
    <source>
        <dbReference type="ARBA" id="ARBA00022679"/>
    </source>
</evidence>
<dbReference type="NCBIfam" id="TIGR01474">
    <property type="entry name" value="ubiA_proteo"/>
    <property type="match status" value="1"/>
</dbReference>
<evidence type="ECO:0000256" key="8">
    <source>
        <dbReference type="ARBA" id="ARBA00022989"/>
    </source>
</evidence>
<feature type="transmembrane region" description="Helical" evidence="10">
    <location>
        <begin position="103"/>
        <end position="122"/>
    </location>
</feature>
<feature type="transmembrane region" description="Helical" evidence="10">
    <location>
        <begin position="35"/>
        <end position="53"/>
    </location>
</feature>
<comment type="catalytic activity">
    <reaction evidence="10">
        <text>all-trans-octaprenyl diphosphate + 4-hydroxybenzoate = 4-hydroxy-3-(all-trans-octaprenyl)benzoate + diphosphate</text>
        <dbReference type="Rhea" id="RHEA:27782"/>
        <dbReference type="ChEBI" id="CHEBI:1617"/>
        <dbReference type="ChEBI" id="CHEBI:17879"/>
        <dbReference type="ChEBI" id="CHEBI:33019"/>
        <dbReference type="ChEBI" id="CHEBI:57711"/>
        <dbReference type="EC" id="2.5.1.39"/>
    </reaction>
</comment>
<dbReference type="PANTHER" id="PTHR11048:SF28">
    <property type="entry name" value="4-HYDROXYBENZOATE POLYPRENYLTRANSFERASE, MITOCHONDRIAL"/>
    <property type="match status" value="1"/>
</dbReference>
<feature type="transmembrane region" description="Helical" evidence="10">
    <location>
        <begin position="179"/>
        <end position="202"/>
    </location>
</feature>
<reference evidence="12 13" key="1">
    <citation type="submission" date="2021-04" db="EMBL/GenBank/DDBJ databases">
        <authorList>
            <person name="Pira H."/>
            <person name="Risdian C."/>
            <person name="Wink J."/>
        </authorList>
    </citation>
    <scope>NUCLEOTIDE SEQUENCE [LARGE SCALE GENOMIC DNA]</scope>
    <source>
        <strain evidence="12 13">WHA3</strain>
    </source>
</reference>
<keyword evidence="9 10" id="KW-0472">Membrane</keyword>
<evidence type="ECO:0000256" key="11">
    <source>
        <dbReference type="NCBIfam" id="TIGR01474"/>
    </source>
</evidence>
<dbReference type="HAMAP" id="MF_01635">
    <property type="entry name" value="UbiA"/>
    <property type="match status" value="1"/>
</dbReference>